<dbReference type="RefSeq" id="WP_311578683.1">
    <property type="nucleotide sequence ID" value="NZ_JAVRIF010000002.1"/>
</dbReference>
<feature type="signal peptide" evidence="6">
    <location>
        <begin position="1"/>
        <end position="20"/>
    </location>
</feature>
<feature type="chain" id="PRO_5046039655" evidence="6">
    <location>
        <begin position="21"/>
        <end position="243"/>
    </location>
</feature>
<name>A0ABU3A2G1_9GAMM</name>
<comment type="caution">
    <text evidence="7">The sequence shown here is derived from an EMBL/GenBank/DDBJ whole genome shotgun (WGS) entry which is preliminary data.</text>
</comment>
<evidence type="ECO:0000256" key="1">
    <source>
        <dbReference type="ARBA" id="ARBA00004442"/>
    </source>
</evidence>
<dbReference type="InterPro" id="IPR010583">
    <property type="entry name" value="MipA"/>
</dbReference>
<evidence type="ECO:0000256" key="6">
    <source>
        <dbReference type="SAM" id="SignalP"/>
    </source>
</evidence>
<evidence type="ECO:0000256" key="5">
    <source>
        <dbReference type="ARBA" id="ARBA00023237"/>
    </source>
</evidence>
<evidence type="ECO:0000256" key="2">
    <source>
        <dbReference type="ARBA" id="ARBA00005722"/>
    </source>
</evidence>
<accession>A0ABU3A2G1</accession>
<proteinExistence type="inferred from homology"/>
<dbReference type="Pfam" id="PF06629">
    <property type="entry name" value="MipA"/>
    <property type="match status" value="1"/>
</dbReference>
<keyword evidence="5" id="KW-0998">Cell outer membrane</keyword>
<keyword evidence="4" id="KW-0472">Membrane</keyword>
<evidence type="ECO:0000313" key="8">
    <source>
        <dbReference type="Proteomes" id="UP001266357"/>
    </source>
</evidence>
<reference evidence="7 8" key="1">
    <citation type="submission" date="2023-09" db="EMBL/GenBank/DDBJ databases">
        <authorList>
            <person name="Rey-Velasco X."/>
        </authorList>
    </citation>
    <scope>NUCLEOTIDE SEQUENCE [LARGE SCALE GENOMIC DNA]</scope>
    <source>
        <strain evidence="7 8">W431</strain>
    </source>
</reference>
<protein>
    <submittedName>
        <fullName evidence="7">MipA/OmpV family protein</fullName>
    </submittedName>
</protein>
<gene>
    <name evidence="7" type="ORF">RM573_05975</name>
</gene>
<comment type="similarity">
    <text evidence="2">Belongs to the MipA/OmpV family.</text>
</comment>
<dbReference type="PANTHER" id="PTHR38776:SF1">
    <property type="entry name" value="MLTA-INTERACTING PROTEIN-RELATED"/>
    <property type="match status" value="1"/>
</dbReference>
<dbReference type="PANTHER" id="PTHR38776">
    <property type="entry name" value="MLTA-INTERACTING PROTEIN-RELATED"/>
    <property type="match status" value="1"/>
</dbReference>
<dbReference type="Proteomes" id="UP001266357">
    <property type="component" value="Unassembled WGS sequence"/>
</dbReference>
<keyword evidence="8" id="KW-1185">Reference proteome</keyword>
<sequence>MKKFLCFVIMLIGFNSYAFTEVELTKQFTDDKSKKFSNQWGLDALDIPKYLSDNSAESLGLILPEQSNVNLHSNTYTHVNNDRLTSNNSSSLYRLSSVKSTAQSTPISSVNFAYSKGRFSAETGVISNSNNLLSSGKVYLQGAYTLYDNHRLNVSLTAKVEALDESNVQSYFGTDVFSNNVSIFEELHATNTTLGIVSTYSINKRWKVLGMLSSTTLDDKIENSPLVEDNNLHMALIGTSYAF</sequence>
<organism evidence="7 8">
    <name type="scientific">Thalassotalea castellviae</name>
    <dbReference type="NCBI Taxonomy" id="3075612"/>
    <lineage>
        <taxon>Bacteria</taxon>
        <taxon>Pseudomonadati</taxon>
        <taxon>Pseudomonadota</taxon>
        <taxon>Gammaproteobacteria</taxon>
        <taxon>Alteromonadales</taxon>
        <taxon>Colwelliaceae</taxon>
        <taxon>Thalassotalea</taxon>
    </lineage>
</organism>
<keyword evidence="3 6" id="KW-0732">Signal</keyword>
<dbReference type="EMBL" id="JAVRIF010000002">
    <property type="protein sequence ID" value="MDT0603136.1"/>
    <property type="molecule type" value="Genomic_DNA"/>
</dbReference>
<evidence type="ECO:0000313" key="7">
    <source>
        <dbReference type="EMBL" id="MDT0603136.1"/>
    </source>
</evidence>
<comment type="subcellular location">
    <subcellularLocation>
        <location evidence="1">Cell outer membrane</location>
    </subcellularLocation>
</comment>
<evidence type="ECO:0000256" key="4">
    <source>
        <dbReference type="ARBA" id="ARBA00023136"/>
    </source>
</evidence>
<evidence type="ECO:0000256" key="3">
    <source>
        <dbReference type="ARBA" id="ARBA00022729"/>
    </source>
</evidence>